<gene>
    <name evidence="1" type="ORF">LTR37_016536</name>
</gene>
<feature type="non-terminal residue" evidence="1">
    <location>
        <position position="735"/>
    </location>
</feature>
<keyword evidence="2" id="KW-1185">Reference proteome</keyword>
<evidence type="ECO:0000313" key="2">
    <source>
        <dbReference type="Proteomes" id="UP001281147"/>
    </source>
</evidence>
<comment type="caution">
    <text evidence="1">The sequence shown here is derived from an EMBL/GenBank/DDBJ whole genome shotgun (WGS) entry which is preliminary data.</text>
</comment>
<dbReference type="Proteomes" id="UP001281147">
    <property type="component" value="Unassembled WGS sequence"/>
</dbReference>
<reference evidence="1" key="1">
    <citation type="submission" date="2023-07" db="EMBL/GenBank/DDBJ databases">
        <title>Black Yeasts Isolated from many extreme environments.</title>
        <authorList>
            <person name="Coleine C."/>
            <person name="Stajich J.E."/>
            <person name="Selbmann L."/>
        </authorList>
    </citation>
    <scope>NUCLEOTIDE SEQUENCE</scope>
    <source>
        <strain evidence="1">CCFEE 5714</strain>
    </source>
</reference>
<protein>
    <submittedName>
        <fullName evidence="1">Uncharacterized protein</fullName>
    </submittedName>
</protein>
<evidence type="ECO:0000313" key="1">
    <source>
        <dbReference type="EMBL" id="KAK3699293.1"/>
    </source>
</evidence>
<proteinExistence type="predicted"/>
<organism evidence="1 2">
    <name type="scientific">Vermiconidia calcicola</name>
    <dbReference type="NCBI Taxonomy" id="1690605"/>
    <lineage>
        <taxon>Eukaryota</taxon>
        <taxon>Fungi</taxon>
        <taxon>Dikarya</taxon>
        <taxon>Ascomycota</taxon>
        <taxon>Pezizomycotina</taxon>
        <taxon>Dothideomycetes</taxon>
        <taxon>Dothideomycetidae</taxon>
        <taxon>Mycosphaerellales</taxon>
        <taxon>Extremaceae</taxon>
        <taxon>Vermiconidia</taxon>
    </lineage>
</organism>
<sequence>MALSSRSTSPDPLTQESSPLAARTRNAARRKNKPLAARSGNVASPSKSFVLDTGEGSEKGPLRIKVTVEAQPNAGSSPSKKITRTTKVPLKGGNSSSPVKQSLAKKELGAEGRGEIHINRPQRKRKGTPIRRVAKRSPSTDGEADFGRQVTMSQQLQENLPSPFKQPSVGRSRVERPAARTERTRRLTRAREELDDALQDAIGRDIDGEEEEDEEEDDEAVGPTHDYAVGDMTVANEDFTMVSVETLESMKQNTSLLDTSGIDKSVASVSFMPSSPPQMQAAGKGEGVEEVRYQDITLEAQERKPKSSDKKPVEYDAMSWKPTGPSVKTAMHQISPQQRLDSEPTEWRLRRQAVSKEIENASASQVVVIDDDTQAGANQDSGSDAEAGGVDGDELDIWAEEASRSIEEDHFVHEQEQGHLEKPVTYPENLNDVFSDQQQKPPRPKIPRTWRRTSGMDFSYVDSPEHGALQSRKVSASTDGEGAGSRSDGGVLTPPESSEDEDSRMGAQEGESSLFQPDAAATLLEAQQHEPAAKQTTSPLPRNQVVSPDSDSSSRATSPEEEGDDTGMFWQTHLPNLYQRRQRPRIQKRQKAMELSELLGLDKSSPKKTTSSTGKQVVSAASERQYGSQRRAQSRITTNSRAPGRVNAVTKEKVVSSPLRKSLLKSSKIGGYVLPGSSSQHISSSPLRSSRASEPSVGEDVSEITQMEHSKTESSFAESFESKASDQRQLLAEMG</sequence>
<accession>A0ACC3MMN2</accession>
<name>A0ACC3MMN2_9PEZI</name>
<dbReference type="EMBL" id="JAUTXU010000199">
    <property type="protein sequence ID" value="KAK3699293.1"/>
    <property type="molecule type" value="Genomic_DNA"/>
</dbReference>